<dbReference type="GO" id="GO:0003677">
    <property type="term" value="F:DNA binding"/>
    <property type="evidence" value="ECO:0007669"/>
    <property type="project" value="UniProtKB-KW"/>
</dbReference>
<dbReference type="Gene3D" id="1.10.260.40">
    <property type="entry name" value="lambda repressor-like DNA-binding domains"/>
    <property type="match status" value="1"/>
</dbReference>
<dbReference type="SUPFAM" id="SSF47413">
    <property type="entry name" value="lambda repressor-like DNA-binding domains"/>
    <property type="match status" value="1"/>
</dbReference>
<evidence type="ECO:0000313" key="3">
    <source>
        <dbReference type="EMBL" id="PSH58535.1"/>
    </source>
</evidence>
<dbReference type="RefSeq" id="WP_106716978.1">
    <property type="nucleotide sequence ID" value="NZ_JACHXT010000001.1"/>
</dbReference>
<dbReference type="SMART" id="SM00530">
    <property type="entry name" value="HTH_XRE"/>
    <property type="match status" value="1"/>
</dbReference>
<evidence type="ECO:0000313" key="4">
    <source>
        <dbReference type="Proteomes" id="UP000241158"/>
    </source>
</evidence>
<evidence type="ECO:0000256" key="1">
    <source>
        <dbReference type="ARBA" id="ARBA00023125"/>
    </source>
</evidence>
<keyword evidence="4" id="KW-1185">Reference proteome</keyword>
<evidence type="ECO:0000259" key="2">
    <source>
        <dbReference type="PROSITE" id="PS50943"/>
    </source>
</evidence>
<dbReference type="Pfam" id="PF01381">
    <property type="entry name" value="HTH_3"/>
    <property type="match status" value="1"/>
</dbReference>
<organism evidence="3 4">
    <name type="scientific">Phyllobacterium endophyticum</name>
    <dbReference type="NCBI Taxonomy" id="1149773"/>
    <lineage>
        <taxon>Bacteria</taxon>
        <taxon>Pseudomonadati</taxon>
        <taxon>Pseudomonadota</taxon>
        <taxon>Alphaproteobacteria</taxon>
        <taxon>Hyphomicrobiales</taxon>
        <taxon>Phyllobacteriaceae</taxon>
        <taxon>Phyllobacterium</taxon>
    </lineage>
</organism>
<sequence length="97" mass="10473">MAMKNPPHPGALLKDDIDELKLPVSVVAQALGITRSQLYRVLSGQSAISAEMALRLEYVIGGTADHWLSMQSAHDVAQVRKKADVITRGLHRLASSA</sequence>
<comment type="caution">
    <text evidence="3">The sequence shown here is derived from an EMBL/GenBank/DDBJ whole genome shotgun (WGS) entry which is preliminary data.</text>
</comment>
<reference evidence="4" key="1">
    <citation type="submission" date="2017-11" db="EMBL/GenBank/DDBJ databases">
        <authorList>
            <person name="Kuznetsova I."/>
            <person name="Sazanova A."/>
            <person name="Chirak E."/>
            <person name="Safronova V."/>
            <person name="Willems A."/>
        </authorList>
    </citation>
    <scope>NUCLEOTIDE SEQUENCE [LARGE SCALE GENOMIC DNA]</scope>
    <source>
        <strain evidence="4">PEPV15</strain>
    </source>
</reference>
<feature type="domain" description="HTH cro/C1-type" evidence="2">
    <location>
        <begin position="13"/>
        <end position="67"/>
    </location>
</feature>
<dbReference type="NCBIfam" id="TIGR02607">
    <property type="entry name" value="antidote_HigA"/>
    <property type="match status" value="1"/>
</dbReference>
<accession>A0A2P7AWE5</accession>
<proteinExistence type="predicted"/>
<protein>
    <submittedName>
        <fullName evidence="3">Addiction module antidote protein, HigA family</fullName>
    </submittedName>
</protein>
<dbReference type="InterPro" id="IPR013430">
    <property type="entry name" value="Toxin_antidote_HigA"/>
</dbReference>
<dbReference type="OrthoDB" id="7205516at2"/>
<dbReference type="EMBL" id="PGGN01000002">
    <property type="protein sequence ID" value="PSH58535.1"/>
    <property type="molecule type" value="Genomic_DNA"/>
</dbReference>
<gene>
    <name evidence="3" type="primary">higA</name>
    <name evidence="3" type="ORF">CU100_13185</name>
</gene>
<dbReference type="InterPro" id="IPR010982">
    <property type="entry name" value="Lambda_DNA-bd_dom_sf"/>
</dbReference>
<dbReference type="PANTHER" id="PTHR36924:SF1">
    <property type="entry name" value="ANTITOXIN HIGA-1"/>
    <property type="match status" value="1"/>
</dbReference>
<keyword evidence="1" id="KW-0238">DNA-binding</keyword>
<name>A0A2P7AWE5_9HYPH</name>
<dbReference type="PANTHER" id="PTHR36924">
    <property type="entry name" value="ANTITOXIN HIGA-1"/>
    <property type="match status" value="1"/>
</dbReference>
<dbReference type="InterPro" id="IPR001387">
    <property type="entry name" value="Cro/C1-type_HTH"/>
</dbReference>
<dbReference type="PROSITE" id="PS50943">
    <property type="entry name" value="HTH_CROC1"/>
    <property type="match status" value="1"/>
</dbReference>
<dbReference type="AlphaFoldDB" id="A0A2P7AWE5"/>
<dbReference type="Proteomes" id="UP000241158">
    <property type="component" value="Unassembled WGS sequence"/>
</dbReference>